<comment type="subcellular location">
    <subcellularLocation>
        <location evidence="2">Cell membrane</location>
        <topology evidence="2">Lipid-anchor</topology>
        <topology evidence="2">GPI-anchor</topology>
    </subcellularLocation>
    <subcellularLocation>
        <location evidence="1">Membrane</location>
        <topology evidence="1">Single-pass type II membrane protein</topology>
    </subcellularLocation>
</comment>
<dbReference type="InterPro" id="IPR001930">
    <property type="entry name" value="Peptidase_M1"/>
</dbReference>
<proteinExistence type="inferred from homology"/>
<reference evidence="22 23" key="1">
    <citation type="submission" date="2023-03" db="EMBL/GenBank/DDBJ databases">
        <title>High-quality genome of Scylla paramamosain provides insights in environmental adaptation.</title>
        <authorList>
            <person name="Zhang L."/>
        </authorList>
    </citation>
    <scope>NUCLEOTIDE SEQUENCE [LARGE SCALE GENOMIC DNA]</scope>
    <source>
        <strain evidence="22">LZ_2023a</strain>
        <tissue evidence="22">Muscle</tissue>
    </source>
</reference>
<comment type="similarity">
    <text evidence="3">Belongs to the peptidase M1 family.</text>
</comment>
<evidence type="ECO:0000256" key="17">
    <source>
        <dbReference type="SAM" id="MobiDB-lite"/>
    </source>
</evidence>
<keyword evidence="6 15" id="KW-0479">Metal-binding</keyword>
<evidence type="ECO:0000256" key="12">
    <source>
        <dbReference type="ARBA" id="ARBA00023136"/>
    </source>
</evidence>
<keyword evidence="9" id="KW-0735">Signal-anchor</keyword>
<evidence type="ECO:0000256" key="10">
    <source>
        <dbReference type="ARBA" id="ARBA00022989"/>
    </source>
</evidence>
<dbReference type="InterPro" id="IPR014782">
    <property type="entry name" value="Peptidase_M1_dom"/>
</dbReference>
<dbReference type="Gene3D" id="2.60.40.1910">
    <property type="match status" value="1"/>
</dbReference>
<keyword evidence="5 18" id="KW-0812">Transmembrane</keyword>
<feature type="transmembrane region" description="Helical" evidence="18">
    <location>
        <begin position="74"/>
        <end position="94"/>
    </location>
</feature>
<dbReference type="GO" id="GO:0005615">
    <property type="term" value="C:extracellular space"/>
    <property type="evidence" value="ECO:0007669"/>
    <property type="project" value="TreeGrafter"/>
</dbReference>
<dbReference type="SUPFAM" id="SSF63737">
    <property type="entry name" value="Leukotriene A4 hydrolase N-terminal domain"/>
    <property type="match status" value="1"/>
</dbReference>
<evidence type="ECO:0000259" key="19">
    <source>
        <dbReference type="Pfam" id="PF01433"/>
    </source>
</evidence>
<dbReference type="GO" id="GO:0005737">
    <property type="term" value="C:cytoplasm"/>
    <property type="evidence" value="ECO:0007669"/>
    <property type="project" value="TreeGrafter"/>
</dbReference>
<dbReference type="InterPro" id="IPR045357">
    <property type="entry name" value="Aminopeptidase_N-like_N"/>
</dbReference>
<name>A0AAW0V8I2_SCYPA</name>
<evidence type="ECO:0000259" key="21">
    <source>
        <dbReference type="Pfam" id="PF17900"/>
    </source>
</evidence>
<accession>A0AAW0V8I2</accession>
<dbReference type="CDD" id="cd09601">
    <property type="entry name" value="M1_APN-Q_like"/>
    <property type="match status" value="1"/>
</dbReference>
<dbReference type="Gene3D" id="1.10.390.10">
    <property type="entry name" value="Neutral Protease Domain 2"/>
    <property type="match status" value="1"/>
</dbReference>
<keyword evidence="10 18" id="KW-1133">Transmembrane helix</keyword>
<evidence type="ECO:0000256" key="15">
    <source>
        <dbReference type="PIRSR" id="PIRSR634016-3"/>
    </source>
</evidence>
<evidence type="ECO:0000256" key="2">
    <source>
        <dbReference type="ARBA" id="ARBA00004609"/>
    </source>
</evidence>
<dbReference type="PANTHER" id="PTHR11533:SF299">
    <property type="entry name" value="AMINOPEPTIDASE"/>
    <property type="match status" value="1"/>
</dbReference>
<evidence type="ECO:0000259" key="20">
    <source>
        <dbReference type="Pfam" id="PF11838"/>
    </source>
</evidence>
<evidence type="ECO:0000313" key="22">
    <source>
        <dbReference type="EMBL" id="KAK8407850.1"/>
    </source>
</evidence>
<dbReference type="Pfam" id="PF11838">
    <property type="entry name" value="ERAP1_C"/>
    <property type="match status" value="1"/>
</dbReference>
<feature type="domain" description="Peptidase M1 membrane alanine aminopeptidase" evidence="19">
    <location>
        <begin position="366"/>
        <end position="588"/>
    </location>
</feature>
<gene>
    <name evidence="22" type="ORF">O3P69_002409</name>
</gene>
<evidence type="ECO:0000256" key="14">
    <source>
        <dbReference type="PIRSR" id="PIRSR634016-1"/>
    </source>
</evidence>
<evidence type="ECO:0000313" key="23">
    <source>
        <dbReference type="Proteomes" id="UP001487740"/>
    </source>
</evidence>
<keyword evidence="8 15" id="KW-0862">Zinc</keyword>
<evidence type="ECO:0000256" key="16">
    <source>
        <dbReference type="PIRSR" id="PIRSR634016-4"/>
    </source>
</evidence>
<dbReference type="GO" id="GO:0070006">
    <property type="term" value="F:metalloaminopeptidase activity"/>
    <property type="evidence" value="ECO:0007669"/>
    <property type="project" value="TreeGrafter"/>
</dbReference>
<feature type="domain" description="ERAP1-like C-terminal" evidence="20">
    <location>
        <begin position="670"/>
        <end position="985"/>
    </location>
</feature>
<dbReference type="InterPro" id="IPR027268">
    <property type="entry name" value="Peptidase_M4/M1_CTD_sf"/>
</dbReference>
<dbReference type="PRINTS" id="PR00756">
    <property type="entry name" value="ALADIPTASE"/>
</dbReference>
<dbReference type="PANTHER" id="PTHR11533">
    <property type="entry name" value="PROTEASE M1 ZINC METALLOPROTEASE"/>
    <property type="match status" value="1"/>
</dbReference>
<dbReference type="GO" id="GO:0042277">
    <property type="term" value="F:peptide binding"/>
    <property type="evidence" value="ECO:0007669"/>
    <property type="project" value="TreeGrafter"/>
</dbReference>
<dbReference type="InterPro" id="IPR024571">
    <property type="entry name" value="ERAP1-like_C_dom"/>
</dbReference>
<evidence type="ECO:0000256" key="5">
    <source>
        <dbReference type="ARBA" id="ARBA00022692"/>
    </source>
</evidence>
<dbReference type="GO" id="GO:0005886">
    <property type="term" value="C:plasma membrane"/>
    <property type="evidence" value="ECO:0007669"/>
    <property type="project" value="UniProtKB-SubCell"/>
</dbReference>
<evidence type="ECO:0000256" key="7">
    <source>
        <dbReference type="ARBA" id="ARBA00022801"/>
    </source>
</evidence>
<dbReference type="FunFam" id="1.10.390.10:FF:000016">
    <property type="entry name" value="Glutamyl aminopeptidase"/>
    <property type="match status" value="1"/>
</dbReference>
<dbReference type="SUPFAM" id="SSF55486">
    <property type="entry name" value="Metalloproteases ('zincins'), catalytic domain"/>
    <property type="match status" value="1"/>
</dbReference>
<keyword evidence="13" id="KW-0325">Glycoprotein</keyword>
<keyword evidence="23" id="KW-1185">Reference proteome</keyword>
<dbReference type="FunFam" id="1.25.50.20:FF:000005">
    <property type="entry name" value="Aminopeptidase N-like protein"/>
    <property type="match status" value="1"/>
</dbReference>
<evidence type="ECO:0008006" key="24">
    <source>
        <dbReference type="Google" id="ProtNLM"/>
    </source>
</evidence>
<feature type="binding site" evidence="15">
    <location>
        <position position="461"/>
    </location>
    <ligand>
        <name>Zn(2+)</name>
        <dbReference type="ChEBI" id="CHEBI:29105"/>
        <note>catalytic</note>
    </ligand>
</feature>
<feature type="binding site" evidence="15">
    <location>
        <position position="442"/>
    </location>
    <ligand>
        <name>Zn(2+)</name>
        <dbReference type="ChEBI" id="CHEBI:29105"/>
        <note>catalytic</note>
    </ligand>
</feature>
<dbReference type="Proteomes" id="UP001487740">
    <property type="component" value="Unassembled WGS sequence"/>
</dbReference>
<keyword evidence="4" id="KW-0645">Protease</keyword>
<evidence type="ECO:0000256" key="3">
    <source>
        <dbReference type="ARBA" id="ARBA00010136"/>
    </source>
</evidence>
<evidence type="ECO:0000256" key="9">
    <source>
        <dbReference type="ARBA" id="ARBA00022968"/>
    </source>
</evidence>
<evidence type="ECO:0000256" key="13">
    <source>
        <dbReference type="ARBA" id="ARBA00023180"/>
    </source>
</evidence>
<dbReference type="Gene3D" id="2.60.40.1730">
    <property type="entry name" value="tricorn interacting facor f3 domain"/>
    <property type="match status" value="1"/>
</dbReference>
<dbReference type="EMBL" id="JARAKH010000001">
    <property type="protein sequence ID" value="KAK8407850.1"/>
    <property type="molecule type" value="Genomic_DNA"/>
</dbReference>
<dbReference type="Pfam" id="PF01433">
    <property type="entry name" value="Peptidase_M1"/>
    <property type="match status" value="1"/>
</dbReference>
<comment type="caution">
    <text evidence="22">The sequence shown here is derived from an EMBL/GenBank/DDBJ whole genome shotgun (WGS) entry which is preliminary data.</text>
</comment>
<keyword evidence="12 18" id="KW-0472">Membrane</keyword>
<dbReference type="GO" id="GO:0008270">
    <property type="term" value="F:zinc ion binding"/>
    <property type="evidence" value="ECO:0007669"/>
    <property type="project" value="InterPro"/>
</dbReference>
<dbReference type="GO" id="GO:0043171">
    <property type="term" value="P:peptide catabolic process"/>
    <property type="evidence" value="ECO:0007669"/>
    <property type="project" value="TreeGrafter"/>
</dbReference>
<feature type="binding site" evidence="15">
    <location>
        <position position="438"/>
    </location>
    <ligand>
        <name>Zn(2+)</name>
        <dbReference type="ChEBI" id="CHEBI:29105"/>
        <note>catalytic</note>
    </ligand>
</feature>
<sequence length="1018" mass="114902">MQLRGVFGSVKISVQVRLGGPGPGASFSRDPTMSDHDVDDIAFLTGSPNESGFMVNKRAMYEPGAVMVCSQKRACCVVSMGFAAIIAVALIVAFTKPGCPEATYIGEPVPGFSSRPTHSPPTTPPTATNGEEFPWRDVRLPFHVRPLHYNITLHPNLTTRLVEGHVTIKLTAIEETTAIIIHGHELNITNYSLNKKYGKPIEILKFLVYPPHQQLYLGLNEILRRGSNYTLKLGFRTSLKEGLEGFYLSSYISAKGERRYLATTHFEPTSARAAFPCFDEPHMKAQFFLSLVREPQHIALFNMPVQETLSLNDTGLVVDNFEESKTMSTYLVAFVVCDYKSVSNMTRHNIRLSVYAPPTMIGQAGYALQVASHIFDFYQDFFGVKYPLPKQDLIAIPDFGAGAMENWGLITYRETALMFDGNHTSSRAQQGVAVVIAHELAHQWFGNLVTMSWWSDLWLNEGFASFMENIGTKAAQPGWAMEEQFLVEKMQPALALDALLASHPISTPVRDPAQIESIFDTISYKKGASIISMLESFIGHKMLAEGLQLYLKENEFGNAATDDLWAALTKVTKKHNNELDIKGIMDTWTLQAGFPLVSVTLQDGRVSASQARFVVCEENVTDPNEPLNTTIGYRWHVPLTYITSEQPHEQAMYWMNLTDVEFEVGKDVKWVKFNVGQRGFFRVSYDAVGWAGLISLLRNNHTALSSADRANLVDDIFTLVKAGTINGSLALELSLYLKNETRYIPWHTALEHLFQWVQLLFNYPAHTQMLQYIHTLILPHYKRIGWNDTGTHLERLLRSKILSAAVYCGDTHAIQEAKRMFHEWRVNSTFIPPNLRAVVYSTGVRYGTEEDWRHCWKVYNSSTFPSEKKLMLMAMAKTQNPWLMQQFLEYTLDSNKIRHQDVLTVLQEVSKNPSGRLPAWRMVRQHWAQISQLFGQGSFTIGSIIKAVTSTFTSAFDLGEVESFFKDVSVGSGERALAQALETIRLNIQWHEHNLDDVSHWLDQHMTQAETQVEVDPQ</sequence>
<evidence type="ECO:0000256" key="11">
    <source>
        <dbReference type="ARBA" id="ARBA00023049"/>
    </source>
</evidence>
<feature type="active site" description="Proton acceptor" evidence="14">
    <location>
        <position position="439"/>
    </location>
</feature>
<evidence type="ECO:0000256" key="6">
    <source>
        <dbReference type="ARBA" id="ARBA00022723"/>
    </source>
</evidence>
<dbReference type="AlphaFoldDB" id="A0AAW0V8I2"/>
<dbReference type="InterPro" id="IPR034016">
    <property type="entry name" value="M1_APN-typ"/>
</dbReference>
<evidence type="ECO:0000256" key="4">
    <source>
        <dbReference type="ARBA" id="ARBA00022670"/>
    </source>
</evidence>
<dbReference type="InterPro" id="IPR050344">
    <property type="entry name" value="Peptidase_M1_aminopeptidases"/>
</dbReference>
<evidence type="ECO:0000256" key="8">
    <source>
        <dbReference type="ARBA" id="ARBA00022833"/>
    </source>
</evidence>
<feature type="domain" description="Aminopeptidase N-like N-terminal" evidence="21">
    <location>
        <begin position="146"/>
        <end position="331"/>
    </location>
</feature>
<feature type="site" description="Transition state stabilizer" evidence="16">
    <location>
        <position position="524"/>
    </location>
</feature>
<feature type="region of interest" description="Disordered" evidence="17">
    <location>
        <begin position="110"/>
        <end position="132"/>
    </location>
</feature>
<dbReference type="GO" id="GO:0006508">
    <property type="term" value="P:proteolysis"/>
    <property type="evidence" value="ECO:0007669"/>
    <property type="project" value="UniProtKB-KW"/>
</dbReference>
<dbReference type="Pfam" id="PF17900">
    <property type="entry name" value="Peptidase_M1_N"/>
    <property type="match status" value="1"/>
</dbReference>
<protein>
    <recommendedName>
        <fullName evidence="24">Aminopeptidase</fullName>
    </recommendedName>
</protein>
<keyword evidence="7" id="KW-0378">Hydrolase</keyword>
<dbReference type="Gene3D" id="1.25.50.20">
    <property type="match status" value="1"/>
</dbReference>
<dbReference type="InterPro" id="IPR042097">
    <property type="entry name" value="Aminopeptidase_N-like_N_sf"/>
</dbReference>
<keyword evidence="11" id="KW-0482">Metalloprotease</keyword>
<comment type="cofactor">
    <cofactor evidence="15">
        <name>Zn(2+)</name>
        <dbReference type="ChEBI" id="CHEBI:29105"/>
    </cofactor>
    <text evidence="15">Binds 1 zinc ion per subunit.</text>
</comment>
<organism evidence="22 23">
    <name type="scientific">Scylla paramamosain</name>
    <name type="common">Mud crab</name>
    <dbReference type="NCBI Taxonomy" id="85552"/>
    <lineage>
        <taxon>Eukaryota</taxon>
        <taxon>Metazoa</taxon>
        <taxon>Ecdysozoa</taxon>
        <taxon>Arthropoda</taxon>
        <taxon>Crustacea</taxon>
        <taxon>Multicrustacea</taxon>
        <taxon>Malacostraca</taxon>
        <taxon>Eumalacostraca</taxon>
        <taxon>Eucarida</taxon>
        <taxon>Decapoda</taxon>
        <taxon>Pleocyemata</taxon>
        <taxon>Brachyura</taxon>
        <taxon>Eubrachyura</taxon>
        <taxon>Portunoidea</taxon>
        <taxon>Portunidae</taxon>
        <taxon>Portuninae</taxon>
        <taxon>Scylla</taxon>
    </lineage>
</organism>
<evidence type="ECO:0000256" key="18">
    <source>
        <dbReference type="SAM" id="Phobius"/>
    </source>
</evidence>
<evidence type="ECO:0000256" key="1">
    <source>
        <dbReference type="ARBA" id="ARBA00004606"/>
    </source>
</evidence>
<dbReference type="FunFam" id="2.60.40.1730:FF:000001">
    <property type="entry name" value="Leucyl-cystinyl aminopeptidase"/>
    <property type="match status" value="1"/>
</dbReference>